<accession>A0AAV0GK86</accession>
<sequence length="112" mass="12565">MNQTFQFSMSLFSSGAVESNLIFFARCRSAQSLQRLEELMVAITTSALPPFEITGKICRKSPPITTTFSPNGQFSLFGSLRLIISFKVLSKASKQCMWIGWEEPRLGTYLIT</sequence>
<gene>
    <name evidence="1" type="ORF">CEPIT_LOCUS44426</name>
</gene>
<reference evidence="1" key="1">
    <citation type="submission" date="2022-07" db="EMBL/GenBank/DDBJ databases">
        <authorList>
            <person name="Macas J."/>
            <person name="Novak P."/>
            <person name="Neumann P."/>
        </authorList>
    </citation>
    <scope>NUCLEOTIDE SEQUENCE</scope>
</reference>
<evidence type="ECO:0000313" key="1">
    <source>
        <dbReference type="EMBL" id="CAH9148326.1"/>
    </source>
</evidence>
<proteinExistence type="predicted"/>
<name>A0AAV0GK86_9ASTE</name>
<evidence type="ECO:0000313" key="2">
    <source>
        <dbReference type="Proteomes" id="UP001152523"/>
    </source>
</evidence>
<dbReference type="Proteomes" id="UP001152523">
    <property type="component" value="Unassembled WGS sequence"/>
</dbReference>
<protein>
    <submittedName>
        <fullName evidence="1">Uncharacterized protein</fullName>
    </submittedName>
</protein>
<dbReference type="EMBL" id="CAMAPF010001164">
    <property type="protein sequence ID" value="CAH9148326.1"/>
    <property type="molecule type" value="Genomic_DNA"/>
</dbReference>
<keyword evidence="2" id="KW-1185">Reference proteome</keyword>
<dbReference type="AlphaFoldDB" id="A0AAV0GK86"/>
<comment type="caution">
    <text evidence="1">The sequence shown here is derived from an EMBL/GenBank/DDBJ whole genome shotgun (WGS) entry which is preliminary data.</text>
</comment>
<organism evidence="1 2">
    <name type="scientific">Cuscuta epithymum</name>
    <dbReference type="NCBI Taxonomy" id="186058"/>
    <lineage>
        <taxon>Eukaryota</taxon>
        <taxon>Viridiplantae</taxon>
        <taxon>Streptophyta</taxon>
        <taxon>Embryophyta</taxon>
        <taxon>Tracheophyta</taxon>
        <taxon>Spermatophyta</taxon>
        <taxon>Magnoliopsida</taxon>
        <taxon>eudicotyledons</taxon>
        <taxon>Gunneridae</taxon>
        <taxon>Pentapetalae</taxon>
        <taxon>asterids</taxon>
        <taxon>lamiids</taxon>
        <taxon>Solanales</taxon>
        <taxon>Convolvulaceae</taxon>
        <taxon>Cuscuteae</taxon>
        <taxon>Cuscuta</taxon>
        <taxon>Cuscuta subgen. Cuscuta</taxon>
    </lineage>
</organism>